<protein>
    <submittedName>
        <fullName evidence="12">Non-specific lipid transfer protein GPI-anchored 1-like</fullName>
    </submittedName>
</protein>
<evidence type="ECO:0000313" key="12">
    <source>
        <dbReference type="RefSeq" id="XP_027343268.1"/>
    </source>
</evidence>
<dbReference type="KEGG" id="aprc:113855838"/>
<reference evidence="11" key="1">
    <citation type="journal article" date="2019" name="Toxins">
        <title>Detection of Abrin-Like and Prepropulchellin-Like Toxin Genes and Transcripts Using Whole Genome Sequencing and Full-Length Transcript Sequencing of Abrus precatorius.</title>
        <authorList>
            <person name="Hovde B.T."/>
            <person name="Daligault H.E."/>
            <person name="Hanschen E.R."/>
            <person name="Kunde Y.A."/>
            <person name="Johnson M.B."/>
            <person name="Starkenburg S.R."/>
            <person name="Johnson S.L."/>
        </authorList>
    </citation>
    <scope>NUCLEOTIDE SEQUENCE [LARGE SCALE GENOMIC DNA]</scope>
</reference>
<dbReference type="GO" id="GO:0098552">
    <property type="term" value="C:side of membrane"/>
    <property type="evidence" value="ECO:0007669"/>
    <property type="project" value="UniProtKB-KW"/>
</dbReference>
<dbReference type="AlphaFoldDB" id="A0A8B8KJ29"/>
<evidence type="ECO:0000256" key="6">
    <source>
        <dbReference type="ARBA" id="ARBA00023157"/>
    </source>
</evidence>
<keyword evidence="8" id="KW-0449">Lipoprotein</keyword>
<evidence type="ECO:0000256" key="8">
    <source>
        <dbReference type="ARBA" id="ARBA00023288"/>
    </source>
</evidence>
<feature type="domain" description="Bifunctional inhibitor/plant lipid transfer protein/seed storage helical" evidence="10">
    <location>
        <begin position="28"/>
        <end position="109"/>
    </location>
</feature>
<evidence type="ECO:0000256" key="9">
    <source>
        <dbReference type="SAM" id="SignalP"/>
    </source>
</evidence>
<dbReference type="InterPro" id="IPR016140">
    <property type="entry name" value="Bifunc_inhib/LTP/seed_store"/>
</dbReference>
<keyword evidence="5 9" id="KW-0732">Signal</keyword>
<evidence type="ECO:0000256" key="3">
    <source>
        <dbReference type="ARBA" id="ARBA00022475"/>
    </source>
</evidence>
<gene>
    <name evidence="12" type="primary">LOC113855838</name>
</gene>
<dbReference type="CDD" id="cd00010">
    <property type="entry name" value="AAI_LTSS"/>
    <property type="match status" value="1"/>
</dbReference>
<dbReference type="InterPro" id="IPR036312">
    <property type="entry name" value="Bifun_inhib/LTP/seed_sf"/>
</dbReference>
<keyword evidence="11" id="KW-1185">Reference proteome</keyword>
<evidence type="ECO:0000256" key="7">
    <source>
        <dbReference type="ARBA" id="ARBA00023180"/>
    </source>
</evidence>
<comment type="subcellular location">
    <subcellularLocation>
        <location evidence="1">Cell membrane</location>
        <topology evidence="1">Lipid-anchor</topology>
        <topology evidence="1">GPI-anchor</topology>
    </subcellularLocation>
</comment>
<keyword evidence="7" id="KW-0325">Glycoprotein</keyword>
<dbReference type="OrthoDB" id="1882492at2759"/>
<dbReference type="GO" id="GO:0005886">
    <property type="term" value="C:plasma membrane"/>
    <property type="evidence" value="ECO:0007669"/>
    <property type="project" value="UniProtKB-SubCell"/>
</dbReference>
<dbReference type="SMART" id="SM00499">
    <property type="entry name" value="AAI"/>
    <property type="match status" value="1"/>
</dbReference>
<evidence type="ECO:0000313" key="11">
    <source>
        <dbReference type="Proteomes" id="UP000694853"/>
    </source>
</evidence>
<comment type="similarity">
    <text evidence="2">Belongs to the plant LTP family.</text>
</comment>
<sequence length="167" mass="18109">MRGWEWLLLSLFVLRMVHSEGADLATKCNIVVEKVIPCLNFATGQVAVPTKDCCEATSKIKESDPECLCYVIEQTHKGNAEVKSMGIQEDRLLQLPSACNLKNASATHCPKLLGLSPNSPDAAIFMNASLGTSPSSTLVSENHNGSNGSMLRPFLMPYLILALFSLL</sequence>
<dbReference type="SUPFAM" id="SSF47699">
    <property type="entry name" value="Bifunctional inhibitor/lipid-transfer protein/seed storage 2S albumin"/>
    <property type="match status" value="1"/>
</dbReference>
<evidence type="ECO:0000256" key="2">
    <source>
        <dbReference type="ARBA" id="ARBA00009748"/>
    </source>
</evidence>
<dbReference type="GeneID" id="113855838"/>
<accession>A0A8B8KJ29</accession>
<keyword evidence="4" id="KW-0336">GPI-anchor</keyword>
<proteinExistence type="inferred from homology"/>
<keyword evidence="6" id="KW-1015">Disulfide bond</keyword>
<dbReference type="Gene3D" id="1.10.110.10">
    <property type="entry name" value="Plant lipid-transfer and hydrophobic proteins"/>
    <property type="match status" value="1"/>
</dbReference>
<evidence type="ECO:0000256" key="5">
    <source>
        <dbReference type="ARBA" id="ARBA00022729"/>
    </source>
</evidence>
<evidence type="ECO:0000259" key="10">
    <source>
        <dbReference type="SMART" id="SM00499"/>
    </source>
</evidence>
<dbReference type="PANTHER" id="PTHR33044">
    <property type="entry name" value="BIFUNCTIONAL INHIBITOR/LIPID-TRANSFER PROTEIN/SEED STORAGE 2S ALBUMIN SUPERFAMILY PROTEIN-RELATED"/>
    <property type="match status" value="1"/>
</dbReference>
<keyword evidence="3" id="KW-1003">Cell membrane</keyword>
<dbReference type="Pfam" id="PF14368">
    <property type="entry name" value="LTP_2"/>
    <property type="match status" value="1"/>
</dbReference>
<name>A0A8B8KJ29_ABRPR</name>
<feature type="chain" id="PRO_5034681864" evidence="9">
    <location>
        <begin position="20"/>
        <end position="167"/>
    </location>
</feature>
<evidence type="ECO:0000256" key="4">
    <source>
        <dbReference type="ARBA" id="ARBA00022622"/>
    </source>
</evidence>
<dbReference type="RefSeq" id="XP_027343268.1">
    <property type="nucleotide sequence ID" value="XM_027487467.1"/>
</dbReference>
<organism evidence="11 12">
    <name type="scientific">Abrus precatorius</name>
    <name type="common">Indian licorice</name>
    <name type="synonym">Glycine abrus</name>
    <dbReference type="NCBI Taxonomy" id="3816"/>
    <lineage>
        <taxon>Eukaryota</taxon>
        <taxon>Viridiplantae</taxon>
        <taxon>Streptophyta</taxon>
        <taxon>Embryophyta</taxon>
        <taxon>Tracheophyta</taxon>
        <taxon>Spermatophyta</taxon>
        <taxon>Magnoliopsida</taxon>
        <taxon>eudicotyledons</taxon>
        <taxon>Gunneridae</taxon>
        <taxon>Pentapetalae</taxon>
        <taxon>rosids</taxon>
        <taxon>fabids</taxon>
        <taxon>Fabales</taxon>
        <taxon>Fabaceae</taxon>
        <taxon>Papilionoideae</taxon>
        <taxon>50 kb inversion clade</taxon>
        <taxon>NPAAA clade</taxon>
        <taxon>indigoferoid/millettioid clade</taxon>
        <taxon>Abreae</taxon>
        <taxon>Abrus</taxon>
    </lineage>
</organism>
<evidence type="ECO:0000256" key="1">
    <source>
        <dbReference type="ARBA" id="ARBA00004609"/>
    </source>
</evidence>
<dbReference type="InterPro" id="IPR043325">
    <property type="entry name" value="LTSS"/>
</dbReference>
<feature type="signal peptide" evidence="9">
    <location>
        <begin position="1"/>
        <end position="19"/>
    </location>
</feature>
<keyword evidence="4" id="KW-0472">Membrane</keyword>
<reference evidence="12" key="2">
    <citation type="submission" date="2025-08" db="UniProtKB">
        <authorList>
            <consortium name="RefSeq"/>
        </authorList>
    </citation>
    <scope>IDENTIFICATION</scope>
    <source>
        <tissue evidence="12">Young leaves</tissue>
    </source>
</reference>
<dbReference type="Proteomes" id="UP000694853">
    <property type="component" value="Unplaced"/>
</dbReference>